<dbReference type="AlphaFoldDB" id="A0A239EU82"/>
<dbReference type="Proteomes" id="UP000198426">
    <property type="component" value="Unassembled WGS sequence"/>
</dbReference>
<proteinExistence type="predicted"/>
<organism evidence="1 2">
    <name type="scientific">Tropicimonas sediminicola</name>
    <dbReference type="NCBI Taxonomy" id="1031541"/>
    <lineage>
        <taxon>Bacteria</taxon>
        <taxon>Pseudomonadati</taxon>
        <taxon>Pseudomonadota</taxon>
        <taxon>Alphaproteobacteria</taxon>
        <taxon>Rhodobacterales</taxon>
        <taxon>Roseobacteraceae</taxon>
        <taxon>Tropicimonas</taxon>
    </lineage>
</organism>
<accession>A0A239EU82</accession>
<name>A0A239EU82_9RHOB</name>
<dbReference type="EMBL" id="FZOY01000002">
    <property type="protein sequence ID" value="SNS47838.1"/>
    <property type="molecule type" value="Genomic_DNA"/>
</dbReference>
<evidence type="ECO:0000313" key="2">
    <source>
        <dbReference type="Proteomes" id="UP000198426"/>
    </source>
</evidence>
<sequence>MGTVARRCKIRSSARRLPQFRHRYEVSLKHKIFGVCRQPKSEGIGFLARRGGPEAEPAFELPGGSTTETLQDCNRGHVHEPYCK</sequence>
<protein>
    <submittedName>
        <fullName evidence="1">Uncharacterized protein</fullName>
    </submittedName>
</protein>
<evidence type="ECO:0000313" key="1">
    <source>
        <dbReference type="EMBL" id="SNS47838.1"/>
    </source>
</evidence>
<keyword evidence="2" id="KW-1185">Reference proteome</keyword>
<reference evidence="1 2" key="1">
    <citation type="submission" date="2017-06" db="EMBL/GenBank/DDBJ databases">
        <authorList>
            <person name="Kim H.J."/>
            <person name="Triplett B.A."/>
        </authorList>
    </citation>
    <scope>NUCLEOTIDE SEQUENCE [LARGE SCALE GENOMIC DNA]</scope>
    <source>
        <strain evidence="1 2">DSM 29339</strain>
    </source>
</reference>
<gene>
    <name evidence="1" type="ORF">SAMN05421757_102320</name>
</gene>